<proteinExistence type="predicted"/>
<organism evidence="2">
    <name type="scientific">Spodoptera frugiperda</name>
    <name type="common">Fall armyworm</name>
    <dbReference type="NCBI Taxonomy" id="7108"/>
    <lineage>
        <taxon>Eukaryota</taxon>
        <taxon>Metazoa</taxon>
        <taxon>Ecdysozoa</taxon>
        <taxon>Arthropoda</taxon>
        <taxon>Hexapoda</taxon>
        <taxon>Insecta</taxon>
        <taxon>Pterygota</taxon>
        <taxon>Neoptera</taxon>
        <taxon>Endopterygota</taxon>
        <taxon>Lepidoptera</taxon>
        <taxon>Glossata</taxon>
        <taxon>Ditrysia</taxon>
        <taxon>Noctuoidea</taxon>
        <taxon>Noctuidae</taxon>
        <taxon>Amphipyrinae</taxon>
        <taxon>Spodoptera</taxon>
    </lineage>
</organism>
<evidence type="ECO:0000313" key="2">
    <source>
        <dbReference type="EMBL" id="SOQ37156.1"/>
    </source>
</evidence>
<feature type="compositionally biased region" description="Basic residues" evidence="1">
    <location>
        <begin position="95"/>
        <end position="111"/>
    </location>
</feature>
<reference evidence="2" key="1">
    <citation type="submission" date="2016-07" db="EMBL/GenBank/DDBJ databases">
        <authorList>
            <person name="Bretaudeau A."/>
        </authorList>
    </citation>
    <scope>NUCLEOTIDE SEQUENCE</scope>
    <source>
        <strain evidence="2">Rice</strain>
        <tissue evidence="2">Whole body</tissue>
    </source>
</reference>
<dbReference type="EMBL" id="ODYU01001228">
    <property type="protein sequence ID" value="SOQ37156.1"/>
    <property type="molecule type" value="Genomic_DNA"/>
</dbReference>
<accession>A0A2H1V8M3</accession>
<gene>
    <name evidence="2" type="ORF">SFRICE_003533</name>
</gene>
<evidence type="ECO:0000256" key="1">
    <source>
        <dbReference type="SAM" id="MobiDB-lite"/>
    </source>
</evidence>
<name>A0A2H1V8M3_SPOFR</name>
<sequence>MGLAFGAVTYGIIVNVESKCLNSDRLKDTLKHIGVQVAICPVMAEHRRVLRDVLGDGDLSRSTLVQSMVRSEGDWDAISSFCKSVMLAKEEAGRVRKRTSSRPSRRERHSGRQGSRNDLWPPYITLITS</sequence>
<protein>
    <submittedName>
        <fullName evidence="2">SFRICE_003533</fullName>
    </submittedName>
</protein>
<dbReference type="AlphaFoldDB" id="A0A2H1V8M3"/>
<feature type="region of interest" description="Disordered" evidence="1">
    <location>
        <begin position="91"/>
        <end position="121"/>
    </location>
</feature>